<keyword evidence="4 7" id="KW-0808">Transferase</keyword>
<dbReference type="SUPFAM" id="SSF53448">
    <property type="entry name" value="Nucleotide-diphospho-sugar transferases"/>
    <property type="match status" value="1"/>
</dbReference>
<feature type="domain" description="Glycosyltransferase 2-like" evidence="6">
    <location>
        <begin position="5"/>
        <end position="141"/>
    </location>
</feature>
<comment type="subcellular location">
    <subcellularLocation>
        <location evidence="1">Cell membrane</location>
    </subcellularLocation>
</comment>
<evidence type="ECO:0000259" key="6">
    <source>
        <dbReference type="Pfam" id="PF00535"/>
    </source>
</evidence>
<evidence type="ECO:0000313" key="7">
    <source>
        <dbReference type="EMBL" id="SEK15398.1"/>
    </source>
</evidence>
<comment type="caution">
    <text evidence="7">The sequence shown here is derived from an EMBL/GenBank/DDBJ whole genome shotgun (WGS) entry which is preliminary data.</text>
</comment>
<gene>
    <name evidence="7" type="ORF">SAMN05216550_13814</name>
</gene>
<dbReference type="AlphaFoldDB" id="A0AAQ1GPW7"/>
<dbReference type="EMBL" id="FNZM01000038">
    <property type="protein sequence ID" value="SEK15398.1"/>
    <property type="molecule type" value="Genomic_DNA"/>
</dbReference>
<dbReference type="RefSeq" id="WP_074987729.1">
    <property type="nucleotide sequence ID" value="NZ_CADFGN010000026.1"/>
</dbReference>
<name>A0AAQ1GPW7_9BURK</name>
<keyword evidence="5" id="KW-0472">Membrane</keyword>
<evidence type="ECO:0000313" key="8">
    <source>
        <dbReference type="Proteomes" id="UP000183529"/>
    </source>
</evidence>
<dbReference type="Pfam" id="PF00535">
    <property type="entry name" value="Glycos_transf_2"/>
    <property type="match status" value="1"/>
</dbReference>
<dbReference type="GO" id="GO:0016757">
    <property type="term" value="F:glycosyltransferase activity"/>
    <property type="evidence" value="ECO:0007669"/>
    <property type="project" value="UniProtKB-KW"/>
</dbReference>
<dbReference type="PANTHER" id="PTHR43646:SF2">
    <property type="entry name" value="GLYCOSYLTRANSFERASE 2-LIKE DOMAIN-CONTAINING PROTEIN"/>
    <property type="match status" value="1"/>
</dbReference>
<dbReference type="InterPro" id="IPR001173">
    <property type="entry name" value="Glyco_trans_2-like"/>
</dbReference>
<dbReference type="InterPro" id="IPR029044">
    <property type="entry name" value="Nucleotide-diphossugar_trans"/>
</dbReference>
<dbReference type="Proteomes" id="UP000183529">
    <property type="component" value="Unassembled WGS sequence"/>
</dbReference>
<evidence type="ECO:0000256" key="2">
    <source>
        <dbReference type="ARBA" id="ARBA00022475"/>
    </source>
</evidence>
<protein>
    <submittedName>
        <fullName evidence="7">Glycosyl transferase family 2</fullName>
    </submittedName>
</protein>
<dbReference type="PANTHER" id="PTHR43646">
    <property type="entry name" value="GLYCOSYLTRANSFERASE"/>
    <property type="match status" value="1"/>
</dbReference>
<evidence type="ECO:0000256" key="3">
    <source>
        <dbReference type="ARBA" id="ARBA00022676"/>
    </source>
</evidence>
<accession>A0AAQ1GPW7</accession>
<dbReference type="Gene3D" id="3.90.550.10">
    <property type="entry name" value="Spore Coat Polysaccharide Biosynthesis Protein SpsA, Chain A"/>
    <property type="match status" value="1"/>
</dbReference>
<dbReference type="CDD" id="cd00761">
    <property type="entry name" value="Glyco_tranf_GTA_type"/>
    <property type="match status" value="1"/>
</dbReference>
<evidence type="ECO:0000256" key="4">
    <source>
        <dbReference type="ARBA" id="ARBA00022679"/>
    </source>
</evidence>
<proteinExistence type="predicted"/>
<evidence type="ECO:0000256" key="5">
    <source>
        <dbReference type="ARBA" id="ARBA00023136"/>
    </source>
</evidence>
<dbReference type="GO" id="GO:0005886">
    <property type="term" value="C:plasma membrane"/>
    <property type="evidence" value="ECO:0007669"/>
    <property type="project" value="UniProtKB-SubCell"/>
</dbReference>
<evidence type="ECO:0000256" key="1">
    <source>
        <dbReference type="ARBA" id="ARBA00004236"/>
    </source>
</evidence>
<keyword evidence="3" id="KW-0328">Glycosyltransferase</keyword>
<organism evidence="7 8">
    <name type="scientific">Paraburkholderia tropica</name>
    <dbReference type="NCBI Taxonomy" id="92647"/>
    <lineage>
        <taxon>Bacteria</taxon>
        <taxon>Pseudomonadati</taxon>
        <taxon>Pseudomonadota</taxon>
        <taxon>Betaproteobacteria</taxon>
        <taxon>Burkholderiales</taxon>
        <taxon>Burkholderiaceae</taxon>
        <taxon>Paraburkholderia</taxon>
    </lineage>
</organism>
<sequence>MIGLIIPAHNEERYLSACLDAVRCAMAHPLLGGEPVETVVVLDACTDGSARHVMQSGCDALIVEARNVGAARSAGAQAMIARGARWLAFTDADSRVAPEWLVAQLALCAEGADAVCGCVNVDDWSMHSPALATHWSRHYRDADGHRHVHGANLGVSAHAYVRAGGFPALACGEDVALVDLLIATGANVAWSAAPRVTTSGRFDARVNGGFGTTLAAWASQLSDRQDNSEDDSEPSIAL</sequence>
<reference evidence="7 8" key="1">
    <citation type="submission" date="2016-10" db="EMBL/GenBank/DDBJ databases">
        <authorList>
            <person name="Varghese N."/>
            <person name="Submissions S."/>
        </authorList>
    </citation>
    <scope>NUCLEOTIDE SEQUENCE [LARGE SCALE GENOMIC DNA]</scope>
    <source>
        <strain evidence="7 8">LMG 22274</strain>
    </source>
</reference>
<keyword evidence="2" id="KW-1003">Cell membrane</keyword>